<protein>
    <submittedName>
        <fullName evidence="3">Uncharacterized protein</fullName>
    </submittedName>
</protein>
<feature type="region of interest" description="Disordered" evidence="1">
    <location>
        <begin position="167"/>
        <end position="186"/>
    </location>
</feature>
<organism evidence="3 4">
    <name type="scientific">Coilia grayii</name>
    <name type="common">Gray's grenadier anchovy</name>
    <dbReference type="NCBI Taxonomy" id="363190"/>
    <lineage>
        <taxon>Eukaryota</taxon>
        <taxon>Metazoa</taxon>
        <taxon>Chordata</taxon>
        <taxon>Craniata</taxon>
        <taxon>Vertebrata</taxon>
        <taxon>Euteleostomi</taxon>
        <taxon>Actinopterygii</taxon>
        <taxon>Neopterygii</taxon>
        <taxon>Teleostei</taxon>
        <taxon>Clupei</taxon>
        <taxon>Clupeiformes</taxon>
        <taxon>Clupeoidei</taxon>
        <taxon>Engraulidae</taxon>
        <taxon>Coilinae</taxon>
        <taxon>Coilia</taxon>
    </lineage>
</organism>
<keyword evidence="4" id="KW-1185">Reference proteome</keyword>
<evidence type="ECO:0000313" key="3">
    <source>
        <dbReference type="EMBL" id="KAL2097482.1"/>
    </source>
</evidence>
<reference evidence="3 4" key="1">
    <citation type="submission" date="2024-09" db="EMBL/GenBank/DDBJ databases">
        <title>A chromosome-level genome assembly of Gray's grenadier anchovy, Coilia grayii.</title>
        <authorList>
            <person name="Fu Z."/>
        </authorList>
    </citation>
    <scope>NUCLEOTIDE SEQUENCE [LARGE SCALE GENOMIC DNA]</scope>
    <source>
        <strain evidence="3">G4</strain>
        <tissue evidence="3">Muscle</tissue>
    </source>
</reference>
<feature type="compositionally biased region" description="Pro residues" evidence="1">
    <location>
        <begin position="93"/>
        <end position="104"/>
    </location>
</feature>
<keyword evidence="2" id="KW-0732">Signal</keyword>
<evidence type="ECO:0000313" key="4">
    <source>
        <dbReference type="Proteomes" id="UP001591681"/>
    </source>
</evidence>
<feature type="compositionally biased region" description="Low complexity" evidence="1">
    <location>
        <begin position="168"/>
        <end position="179"/>
    </location>
</feature>
<feature type="compositionally biased region" description="Low complexity" evidence="1">
    <location>
        <begin position="78"/>
        <end position="92"/>
    </location>
</feature>
<dbReference type="Proteomes" id="UP001591681">
    <property type="component" value="Unassembled WGS sequence"/>
</dbReference>
<comment type="caution">
    <text evidence="3">The sequence shown here is derived from an EMBL/GenBank/DDBJ whole genome shotgun (WGS) entry which is preliminary data.</text>
</comment>
<feature type="compositionally biased region" description="Low complexity" evidence="1">
    <location>
        <begin position="124"/>
        <end position="143"/>
    </location>
</feature>
<feature type="region of interest" description="Disordered" evidence="1">
    <location>
        <begin position="75"/>
        <end position="144"/>
    </location>
</feature>
<dbReference type="EMBL" id="JBHFQA010000006">
    <property type="protein sequence ID" value="KAL2097482.1"/>
    <property type="molecule type" value="Genomic_DNA"/>
</dbReference>
<proteinExistence type="predicted"/>
<feature type="signal peptide" evidence="2">
    <location>
        <begin position="1"/>
        <end position="22"/>
    </location>
</feature>
<sequence>MRLLIFFAATVTIFNKLRLITGLNGGLVTGVSPGLVVGGLNPALLTGGTAFIGQPQLAQVVPGVSPFMMQPPMVPASPFGFPNAGPQQQQQPQPQPQQPFPFPPANGGLPYYVGFPQAQPGMFPPQQQVAGGNPQQQQQTPETPVRRFKRMIRRLQRINAVVAHKDPVPTVTTPSPTTVADDIASV</sequence>
<evidence type="ECO:0000256" key="1">
    <source>
        <dbReference type="SAM" id="MobiDB-lite"/>
    </source>
</evidence>
<feature type="chain" id="PRO_5044745329" evidence="2">
    <location>
        <begin position="23"/>
        <end position="186"/>
    </location>
</feature>
<accession>A0ABD1KEB3</accession>
<gene>
    <name evidence="3" type="ORF">ACEWY4_006689</name>
</gene>
<name>A0ABD1KEB3_9TELE</name>
<dbReference type="AlphaFoldDB" id="A0ABD1KEB3"/>
<evidence type="ECO:0000256" key="2">
    <source>
        <dbReference type="SAM" id="SignalP"/>
    </source>
</evidence>